<dbReference type="PANTHER" id="PTHR43792">
    <property type="entry name" value="GNAT FAMILY, PUTATIVE (AFU_ORTHOLOGUE AFUA_3G00765)-RELATED-RELATED"/>
    <property type="match status" value="1"/>
</dbReference>
<dbReference type="InterPro" id="IPR051531">
    <property type="entry name" value="N-acetyltransferase"/>
</dbReference>
<evidence type="ECO:0000313" key="5">
    <source>
        <dbReference type="EMBL" id="KCZ89723.1"/>
    </source>
</evidence>
<sequence>MCAAITTDRFALRRLRVDDAPTITNLVNDPKIYRMVARIPPHQTVAQSAEWISKHPARRDRNAAHIFAIEQDGELIGIVGAERDELQLPFEIGYWLAPASWGKGIMTEAAGALIQWLRDRGERGFVSGYLADNPASGRVLEKLQFMKADRRPIFCMGRGERVDHFDMARVG</sequence>
<dbReference type="PROSITE" id="PS51186">
    <property type="entry name" value="GNAT"/>
    <property type="match status" value="1"/>
</dbReference>
<keyword evidence="2" id="KW-0012">Acyltransferase</keyword>
<feature type="domain" description="N-acetyltransferase" evidence="4">
    <location>
        <begin position="10"/>
        <end position="171"/>
    </location>
</feature>
<dbReference type="EMBL" id="ARYJ01000003">
    <property type="protein sequence ID" value="KCZ89723.1"/>
    <property type="molecule type" value="Genomic_DNA"/>
</dbReference>
<dbReference type="GO" id="GO:0016747">
    <property type="term" value="F:acyltransferase activity, transferring groups other than amino-acyl groups"/>
    <property type="evidence" value="ECO:0007669"/>
    <property type="project" value="InterPro"/>
</dbReference>
<accession>A0A059FGU8</accession>
<reference evidence="5 6" key="1">
    <citation type="journal article" date="2014" name="Antonie Van Leeuwenhoek">
        <title>Hyphomonas beringensis sp. nov. and Hyphomonas chukchiensis sp. nov., isolated from surface seawater of the Bering Sea and Chukchi Sea.</title>
        <authorList>
            <person name="Li C."/>
            <person name="Lai Q."/>
            <person name="Li G."/>
            <person name="Dong C."/>
            <person name="Wang J."/>
            <person name="Liao Y."/>
            <person name="Shao Z."/>
        </authorList>
    </citation>
    <scope>NUCLEOTIDE SEQUENCE [LARGE SCALE GENOMIC DNA]</scope>
    <source>
        <strain evidence="5 6">VP2</strain>
    </source>
</reference>
<dbReference type="RefSeq" id="WP_051597406.1">
    <property type="nucleotide sequence ID" value="NZ_ARYJ01000003.1"/>
</dbReference>
<comment type="caution">
    <text evidence="5">The sequence shown here is derived from an EMBL/GenBank/DDBJ whole genome shotgun (WGS) entry which is preliminary data.</text>
</comment>
<dbReference type="InterPro" id="IPR016181">
    <property type="entry name" value="Acyl_CoA_acyltransferase"/>
</dbReference>
<dbReference type="AlphaFoldDB" id="A0A059FGU8"/>
<evidence type="ECO:0000256" key="1">
    <source>
        <dbReference type="ARBA" id="ARBA00022679"/>
    </source>
</evidence>
<dbReference type="CDD" id="cd04301">
    <property type="entry name" value="NAT_SF"/>
    <property type="match status" value="1"/>
</dbReference>
<dbReference type="Gene3D" id="3.40.630.30">
    <property type="match status" value="1"/>
</dbReference>
<dbReference type="STRING" id="1280952.HJA_05707"/>
<evidence type="ECO:0000313" key="6">
    <source>
        <dbReference type="Proteomes" id="UP000024816"/>
    </source>
</evidence>
<dbReference type="eggNOG" id="COG1670">
    <property type="taxonomic scope" value="Bacteria"/>
</dbReference>
<proteinExistence type="inferred from homology"/>
<evidence type="ECO:0000256" key="2">
    <source>
        <dbReference type="ARBA" id="ARBA00023315"/>
    </source>
</evidence>
<keyword evidence="1 5" id="KW-0808">Transferase</keyword>
<gene>
    <name evidence="5" type="ORF">HJA_05707</name>
</gene>
<dbReference type="Pfam" id="PF13302">
    <property type="entry name" value="Acetyltransf_3"/>
    <property type="match status" value="1"/>
</dbReference>
<comment type="similarity">
    <text evidence="3">Belongs to the acetyltransferase family. RimJ subfamily.</text>
</comment>
<dbReference type="InterPro" id="IPR000182">
    <property type="entry name" value="GNAT_dom"/>
</dbReference>
<dbReference type="PATRIC" id="fig|1280952.3.peg.1134"/>
<evidence type="ECO:0000256" key="3">
    <source>
        <dbReference type="ARBA" id="ARBA00038502"/>
    </source>
</evidence>
<dbReference type="PANTHER" id="PTHR43792:SF8">
    <property type="entry name" value="[RIBOSOMAL PROTEIN US5]-ALANINE N-ACETYLTRANSFERASE"/>
    <property type="match status" value="1"/>
</dbReference>
<dbReference type="SUPFAM" id="SSF55729">
    <property type="entry name" value="Acyl-CoA N-acyltransferases (Nat)"/>
    <property type="match status" value="1"/>
</dbReference>
<organism evidence="5 6">
    <name type="scientific">Hyphomonas jannaschiana VP2</name>
    <dbReference type="NCBI Taxonomy" id="1280952"/>
    <lineage>
        <taxon>Bacteria</taxon>
        <taxon>Pseudomonadati</taxon>
        <taxon>Pseudomonadota</taxon>
        <taxon>Alphaproteobacteria</taxon>
        <taxon>Hyphomonadales</taxon>
        <taxon>Hyphomonadaceae</taxon>
        <taxon>Hyphomonas</taxon>
    </lineage>
</organism>
<keyword evidence="6" id="KW-1185">Reference proteome</keyword>
<protein>
    <submittedName>
        <fullName evidence="5">Acetyltransferase</fullName>
    </submittedName>
</protein>
<evidence type="ECO:0000259" key="4">
    <source>
        <dbReference type="PROSITE" id="PS51186"/>
    </source>
</evidence>
<dbReference type="Proteomes" id="UP000024816">
    <property type="component" value="Unassembled WGS sequence"/>
</dbReference>
<name>A0A059FGU8_9PROT</name>